<dbReference type="STRING" id="1167006.UWK_00285"/>
<dbReference type="PANTHER" id="PTHR42887">
    <property type="entry name" value="OS12G0638800 PROTEIN"/>
    <property type="match status" value="1"/>
</dbReference>
<dbReference type="NCBIfam" id="TIGR00275">
    <property type="entry name" value="aminoacetone oxidase family FAD-binding enzyme"/>
    <property type="match status" value="1"/>
</dbReference>
<dbReference type="Pfam" id="PF22780">
    <property type="entry name" value="HI0933_like_1st"/>
    <property type="match status" value="1"/>
</dbReference>
<reference evidence="7" key="1">
    <citation type="journal article" date="2013" name="Stand. Genomic Sci.">
        <title>Complete genome sequence of Desulfocapsa sulfexigens, a marine deltaproteobacterium specialized in disproportionating inorganic sulfur compounds.</title>
        <authorList>
            <person name="Finster K.W."/>
            <person name="Kjeldsen K.U."/>
            <person name="Kube M."/>
            <person name="Reinhardt R."/>
            <person name="Mussmann M."/>
            <person name="Amann R."/>
            <person name="Schreiber L."/>
        </authorList>
    </citation>
    <scope>NUCLEOTIDE SEQUENCE [LARGE SCALE GENOMIC DNA]</scope>
    <source>
        <strain evidence="7">DSM 10523 / SB164P1</strain>
    </source>
</reference>
<feature type="domain" description="RsdA/BaiN/AoA(So)-like insert" evidence="5">
    <location>
        <begin position="192"/>
        <end position="355"/>
    </location>
</feature>
<dbReference type="Pfam" id="PF03486">
    <property type="entry name" value="HI0933_like"/>
    <property type="match status" value="1"/>
</dbReference>
<dbReference type="eggNOG" id="COG2081">
    <property type="taxonomic scope" value="Bacteria"/>
</dbReference>
<proteinExistence type="predicted"/>
<evidence type="ECO:0000256" key="2">
    <source>
        <dbReference type="ARBA" id="ARBA00022630"/>
    </source>
</evidence>
<evidence type="ECO:0000259" key="5">
    <source>
        <dbReference type="Pfam" id="PF22780"/>
    </source>
</evidence>
<feature type="domain" description="RsdA/BaiN/AoA(So)-like Rossmann fold-like" evidence="4">
    <location>
        <begin position="5"/>
        <end position="408"/>
    </location>
</feature>
<dbReference type="Gene3D" id="2.40.30.10">
    <property type="entry name" value="Translation factors"/>
    <property type="match status" value="1"/>
</dbReference>
<dbReference type="AlphaFoldDB" id="M1PAQ6"/>
<evidence type="ECO:0000256" key="3">
    <source>
        <dbReference type="ARBA" id="ARBA00022827"/>
    </source>
</evidence>
<dbReference type="InterPro" id="IPR057661">
    <property type="entry name" value="RsdA/BaiN/AoA(So)_Rossmann"/>
</dbReference>
<accession>M1PAQ6</accession>
<dbReference type="InterPro" id="IPR055178">
    <property type="entry name" value="RsdA/BaiN/AoA(So)-like_dom"/>
</dbReference>
<dbReference type="InterPro" id="IPR036188">
    <property type="entry name" value="FAD/NAD-bd_sf"/>
</dbReference>
<dbReference type="PRINTS" id="PR00368">
    <property type="entry name" value="FADPNR"/>
</dbReference>
<dbReference type="PATRIC" id="fig|1167006.5.peg.324"/>
<dbReference type="PANTHER" id="PTHR42887:SF2">
    <property type="entry name" value="OS12G0638800 PROTEIN"/>
    <property type="match status" value="1"/>
</dbReference>
<gene>
    <name evidence="6" type="ordered locus">UWK_00285</name>
</gene>
<sequence length="416" mass="44757">MKRQTVVVIGGGAAGLMAAGQAAIAGARVILLEKMKRPGRKICISGKGRCNITNSAPVADFIEHFGKNGRFLRQAFSRFFSTELITFFEENGLPVSLERGGRYFPTSGNAPDILKIFLTWLTQLNVEIRDSCPAKDILVTDGKVSGVTTCRGNIDCDSVIIATGGASYPATGSTGDGYTLAKKMGHTIVPIRPALVPLEVQNGIHPALAGLELRNIGVQLLINGKKKQQLFGELHFIKTGVSGPTILTLSGDAVDALQKADKVHLAIDLKAALSEQKLDARLIRDFQKRTKEHFGDVLRGLLPAQLVPLCLEQTNIPANRLAGEISKKERKTLLHWLKDLRLEVSGHRSFKEAIVTAGGVMLKEVNPRTMESEIIPGLYLAGEVLDLNGNTGGYNLQAAFSTGWLAGRSAGDVQST</sequence>
<keyword evidence="3" id="KW-0274">FAD</keyword>
<dbReference type="Proteomes" id="UP000011721">
    <property type="component" value="Chromosome"/>
</dbReference>
<comment type="cofactor">
    <cofactor evidence="1">
        <name>FAD</name>
        <dbReference type="ChEBI" id="CHEBI:57692"/>
    </cofactor>
</comment>
<dbReference type="OrthoDB" id="9773233at2"/>
<dbReference type="InterPro" id="IPR023166">
    <property type="entry name" value="BaiN-like_dom_sf"/>
</dbReference>
<dbReference type="InterPro" id="IPR004792">
    <property type="entry name" value="BaiN-like"/>
</dbReference>
<dbReference type="PRINTS" id="PR00411">
    <property type="entry name" value="PNDRDTASEI"/>
</dbReference>
<organism evidence="6 7">
    <name type="scientific">Desulfocapsa sulfexigens (strain DSM 10523 / SB164P1)</name>
    <dbReference type="NCBI Taxonomy" id="1167006"/>
    <lineage>
        <taxon>Bacteria</taxon>
        <taxon>Pseudomonadati</taxon>
        <taxon>Thermodesulfobacteriota</taxon>
        <taxon>Desulfobulbia</taxon>
        <taxon>Desulfobulbales</taxon>
        <taxon>Desulfocapsaceae</taxon>
        <taxon>Desulfocapsa</taxon>
    </lineage>
</organism>
<evidence type="ECO:0000313" key="7">
    <source>
        <dbReference type="Proteomes" id="UP000011721"/>
    </source>
</evidence>
<dbReference type="EMBL" id="CP003985">
    <property type="protein sequence ID" value="AGF76870.1"/>
    <property type="molecule type" value="Genomic_DNA"/>
</dbReference>
<dbReference type="SUPFAM" id="SSF160996">
    <property type="entry name" value="HI0933 insert domain-like"/>
    <property type="match status" value="1"/>
</dbReference>
<dbReference type="SUPFAM" id="SSF51905">
    <property type="entry name" value="FAD/NAD(P)-binding domain"/>
    <property type="match status" value="1"/>
</dbReference>
<dbReference type="Gene3D" id="3.50.50.60">
    <property type="entry name" value="FAD/NAD(P)-binding domain"/>
    <property type="match status" value="1"/>
</dbReference>
<dbReference type="HOGENOM" id="CLU_025174_3_1_7"/>
<evidence type="ECO:0000256" key="1">
    <source>
        <dbReference type="ARBA" id="ARBA00001974"/>
    </source>
</evidence>
<evidence type="ECO:0000259" key="4">
    <source>
        <dbReference type="Pfam" id="PF03486"/>
    </source>
</evidence>
<evidence type="ECO:0000313" key="6">
    <source>
        <dbReference type="EMBL" id="AGF76870.1"/>
    </source>
</evidence>
<keyword evidence="7" id="KW-1185">Reference proteome</keyword>
<protein>
    <submittedName>
        <fullName evidence="6">Flavoprotein, HI0933 family</fullName>
    </submittedName>
</protein>
<dbReference type="KEGG" id="dsf:UWK_00285"/>
<keyword evidence="2" id="KW-0285">Flavoprotein</keyword>
<dbReference type="RefSeq" id="WP_015402569.1">
    <property type="nucleotide sequence ID" value="NC_020304.1"/>
</dbReference>
<name>M1PAQ6_DESSD</name>
<dbReference type="Gene3D" id="1.10.8.260">
    <property type="entry name" value="HI0933 insert domain-like"/>
    <property type="match status" value="1"/>
</dbReference>